<evidence type="ECO:0000256" key="4">
    <source>
        <dbReference type="ARBA" id="ARBA00023125"/>
    </source>
</evidence>
<name>A0A176Z9B9_9BRAD</name>
<evidence type="ECO:0000256" key="2">
    <source>
        <dbReference type="ARBA" id="ARBA00009437"/>
    </source>
</evidence>
<dbReference type="SUPFAM" id="SSF46785">
    <property type="entry name" value="Winged helix' DNA-binding domain"/>
    <property type="match status" value="1"/>
</dbReference>
<dbReference type="AlphaFoldDB" id="A0A176Z9B9"/>
<keyword evidence="3" id="KW-0805">Transcription regulation</keyword>
<sequence>MDKISGISVFIQVVDSGSYVAAGKVLRQTASAVGKTITRLEEQLGVRLFHRSTRSLSLTAEGERFLIHCRAIMKEIAAAEADIALARESPRGRLRVSVPLVSPDWSAAFFEFMNRFPDVDLELSYTNRKVDLIEEGFDAVIRIGQLEDSRLRARRLGSFRLLLVASPSYLSQRSAPKSLDDLARHACLRNMNATTCKLYPWPLGPDFVRRSDQLVNRLVADHNEMLIAAALGGAGITCVPEFWAFRHIDSGELSVLLEAETRNERTVSALWPAGPSSPKTTAFIEFMASRLPTVLDPGKTFGAAA</sequence>
<comment type="function">
    <text evidence="1">NodD regulates the expression of the nodABCFE genes which encode other nodulation proteins. NodD is also a negative regulator of its own expression. Binds flavonoids as inducers.</text>
</comment>
<dbReference type="InterPro" id="IPR000847">
    <property type="entry name" value="LysR_HTH_N"/>
</dbReference>
<comment type="caution">
    <text evidence="7">The sequence shown here is derived from an EMBL/GenBank/DDBJ whole genome shotgun (WGS) entry which is preliminary data.</text>
</comment>
<dbReference type="RefSeq" id="WP_063678972.1">
    <property type="nucleotide sequence ID" value="NZ_LSEF01000056.1"/>
</dbReference>
<comment type="similarity">
    <text evidence="2">Belongs to the LysR transcriptional regulatory family.</text>
</comment>
<evidence type="ECO:0000313" key="8">
    <source>
        <dbReference type="Proteomes" id="UP000077173"/>
    </source>
</evidence>
<dbReference type="GO" id="GO:0043565">
    <property type="term" value="F:sequence-specific DNA binding"/>
    <property type="evidence" value="ECO:0007669"/>
    <property type="project" value="TreeGrafter"/>
</dbReference>
<accession>A0A176Z9B9</accession>
<dbReference type="Pfam" id="PF00126">
    <property type="entry name" value="HTH_1"/>
    <property type="match status" value="1"/>
</dbReference>
<dbReference type="PANTHER" id="PTHR30537:SF72">
    <property type="entry name" value="LYSR FAMILY TRANSCRIPTIONAL REGULATOR"/>
    <property type="match status" value="1"/>
</dbReference>
<feature type="domain" description="HTH lysR-type" evidence="6">
    <location>
        <begin position="1"/>
        <end position="59"/>
    </location>
</feature>
<dbReference type="InterPro" id="IPR036388">
    <property type="entry name" value="WH-like_DNA-bd_sf"/>
</dbReference>
<dbReference type="InterPro" id="IPR036390">
    <property type="entry name" value="WH_DNA-bd_sf"/>
</dbReference>
<dbReference type="Gene3D" id="1.10.10.10">
    <property type="entry name" value="Winged helix-like DNA-binding domain superfamily/Winged helix DNA-binding domain"/>
    <property type="match status" value="1"/>
</dbReference>
<dbReference type="FunFam" id="1.10.10.10:FF:000001">
    <property type="entry name" value="LysR family transcriptional regulator"/>
    <property type="match status" value="1"/>
</dbReference>
<dbReference type="GeneID" id="32586285"/>
<dbReference type="InterPro" id="IPR058163">
    <property type="entry name" value="LysR-type_TF_proteobact-type"/>
</dbReference>
<evidence type="ECO:0000256" key="1">
    <source>
        <dbReference type="ARBA" id="ARBA00003502"/>
    </source>
</evidence>
<dbReference type="GO" id="GO:0003700">
    <property type="term" value="F:DNA-binding transcription factor activity"/>
    <property type="evidence" value="ECO:0007669"/>
    <property type="project" value="InterPro"/>
</dbReference>
<keyword evidence="8" id="KW-1185">Reference proteome</keyword>
<keyword evidence="4" id="KW-0238">DNA-binding</keyword>
<dbReference type="SUPFAM" id="SSF53850">
    <property type="entry name" value="Periplasmic binding protein-like II"/>
    <property type="match status" value="1"/>
</dbReference>
<dbReference type="Gene3D" id="3.40.190.290">
    <property type="match status" value="1"/>
</dbReference>
<dbReference type="InterPro" id="IPR005119">
    <property type="entry name" value="LysR_subst-bd"/>
</dbReference>
<evidence type="ECO:0000256" key="5">
    <source>
        <dbReference type="ARBA" id="ARBA00023163"/>
    </source>
</evidence>
<dbReference type="Pfam" id="PF03466">
    <property type="entry name" value="LysR_substrate"/>
    <property type="match status" value="1"/>
</dbReference>
<proteinExistence type="inferred from homology"/>
<dbReference type="PANTHER" id="PTHR30537">
    <property type="entry name" value="HTH-TYPE TRANSCRIPTIONAL REGULATOR"/>
    <property type="match status" value="1"/>
</dbReference>
<protein>
    <recommendedName>
        <fullName evidence="6">HTH lysR-type domain-containing protein</fullName>
    </recommendedName>
</protein>
<dbReference type="Proteomes" id="UP000077173">
    <property type="component" value="Unassembled WGS sequence"/>
</dbReference>
<dbReference type="GO" id="GO:0006351">
    <property type="term" value="P:DNA-templated transcription"/>
    <property type="evidence" value="ECO:0007669"/>
    <property type="project" value="TreeGrafter"/>
</dbReference>
<evidence type="ECO:0000256" key="3">
    <source>
        <dbReference type="ARBA" id="ARBA00023015"/>
    </source>
</evidence>
<dbReference type="EMBL" id="LSEF01000056">
    <property type="protein sequence ID" value="OAF16432.1"/>
    <property type="molecule type" value="Genomic_DNA"/>
</dbReference>
<organism evidence="7 8">
    <name type="scientific">Bradyrhizobium neotropicale</name>
    <dbReference type="NCBI Taxonomy" id="1497615"/>
    <lineage>
        <taxon>Bacteria</taxon>
        <taxon>Pseudomonadati</taxon>
        <taxon>Pseudomonadota</taxon>
        <taxon>Alphaproteobacteria</taxon>
        <taxon>Hyphomicrobiales</taxon>
        <taxon>Nitrobacteraceae</taxon>
        <taxon>Bradyrhizobium</taxon>
    </lineage>
</organism>
<keyword evidence="5" id="KW-0804">Transcription</keyword>
<reference evidence="7 8" key="1">
    <citation type="submission" date="2016-02" db="EMBL/GenBank/DDBJ databases">
        <title>Draft genome sequence of the strain BR 10247T Bradyrhizobium neotropicale isolated from nodules of Centrolobium paraense.</title>
        <authorList>
            <person name="Simoes-Araujo J.L."/>
            <person name="Barauna A.C."/>
            <person name="Silva K."/>
            <person name="Zilli J.E."/>
        </authorList>
    </citation>
    <scope>NUCLEOTIDE SEQUENCE [LARGE SCALE GENOMIC DNA]</scope>
    <source>
        <strain evidence="7 8">BR 10247</strain>
    </source>
</reference>
<evidence type="ECO:0000313" key="7">
    <source>
        <dbReference type="EMBL" id="OAF16432.1"/>
    </source>
</evidence>
<evidence type="ECO:0000259" key="6">
    <source>
        <dbReference type="PROSITE" id="PS50931"/>
    </source>
</evidence>
<dbReference type="PROSITE" id="PS50931">
    <property type="entry name" value="HTH_LYSR"/>
    <property type="match status" value="1"/>
</dbReference>
<gene>
    <name evidence="7" type="ORF">AXW67_12490</name>
</gene>